<dbReference type="Proteomes" id="UP000429607">
    <property type="component" value="Unassembled WGS sequence"/>
</dbReference>
<sequence>MPRTGRKRTTGNGSNTKTYKRVAVPYPLKLRVRRFLDGHSMEKTIERFYPGLVRAHVRSKKRLRYSWKASRLIEAMYAAGLGRHRRHGSHGMGAILPTVAEEQLVSHWTPSWGFHSVVVMEEAFPTTPQTGNPSQNAGGTDNPAGRKRELVEFSRQVQAKMEELNITQVDNADQTGK</sequence>
<evidence type="ECO:0000313" key="4">
    <source>
        <dbReference type="Proteomes" id="UP000429607"/>
    </source>
</evidence>
<protein>
    <submittedName>
        <fullName evidence="2">Uncharacterized protein</fullName>
    </submittedName>
</protein>
<proteinExistence type="predicted"/>
<feature type="compositionally biased region" description="Polar residues" evidence="1">
    <location>
        <begin position="126"/>
        <end position="139"/>
    </location>
</feature>
<dbReference type="AlphaFoldDB" id="A0A6A3N4D3"/>
<evidence type="ECO:0000313" key="3">
    <source>
        <dbReference type="EMBL" id="KAE9347004.1"/>
    </source>
</evidence>
<reference evidence="2 4" key="1">
    <citation type="submission" date="2018-09" db="EMBL/GenBank/DDBJ databases">
        <title>Genomic investigation of the strawberry pathogen Phytophthora fragariae indicates pathogenicity is determined by transcriptional variation in three key races.</title>
        <authorList>
            <person name="Adams T.M."/>
            <person name="Armitage A.D."/>
            <person name="Sobczyk M.K."/>
            <person name="Bates H.J."/>
            <person name="Dunwell J.M."/>
            <person name="Nellist C.F."/>
            <person name="Harrison R.J."/>
        </authorList>
    </citation>
    <scope>NUCLEOTIDE SEQUENCE [LARGE SCALE GENOMIC DNA]</scope>
    <source>
        <strain evidence="2 4">SCRP249</strain>
        <strain evidence="3 5">SCRP333</strain>
    </source>
</reference>
<evidence type="ECO:0000313" key="2">
    <source>
        <dbReference type="EMBL" id="KAE9038525.1"/>
    </source>
</evidence>
<name>A0A6A3N4D3_9STRA</name>
<dbReference type="EMBL" id="QXFT01000331">
    <property type="protein sequence ID" value="KAE9347004.1"/>
    <property type="molecule type" value="Genomic_DNA"/>
</dbReference>
<feature type="region of interest" description="Disordered" evidence="1">
    <location>
        <begin position="125"/>
        <end position="150"/>
    </location>
</feature>
<comment type="caution">
    <text evidence="2">The sequence shown here is derived from an EMBL/GenBank/DDBJ whole genome shotgun (WGS) entry which is preliminary data.</text>
</comment>
<evidence type="ECO:0000313" key="5">
    <source>
        <dbReference type="Proteomes" id="UP000434957"/>
    </source>
</evidence>
<keyword evidence="5" id="KW-1185">Reference proteome</keyword>
<dbReference type="EMBL" id="QXFV01000406">
    <property type="protein sequence ID" value="KAE9038525.1"/>
    <property type="molecule type" value="Genomic_DNA"/>
</dbReference>
<gene>
    <name evidence="2" type="ORF">PR001_g7919</name>
    <name evidence="3" type="ORF">PR003_g7147</name>
</gene>
<evidence type="ECO:0000256" key="1">
    <source>
        <dbReference type="SAM" id="MobiDB-lite"/>
    </source>
</evidence>
<organism evidence="2 4">
    <name type="scientific">Phytophthora rubi</name>
    <dbReference type="NCBI Taxonomy" id="129364"/>
    <lineage>
        <taxon>Eukaryota</taxon>
        <taxon>Sar</taxon>
        <taxon>Stramenopiles</taxon>
        <taxon>Oomycota</taxon>
        <taxon>Peronosporomycetes</taxon>
        <taxon>Peronosporales</taxon>
        <taxon>Peronosporaceae</taxon>
        <taxon>Phytophthora</taxon>
    </lineage>
</organism>
<dbReference type="Proteomes" id="UP000434957">
    <property type="component" value="Unassembled WGS sequence"/>
</dbReference>
<accession>A0A6A3N4D3</accession>